<dbReference type="InParanoid" id="A0A2R5GPZ9"/>
<feature type="compositionally biased region" description="Acidic residues" evidence="1">
    <location>
        <begin position="248"/>
        <end position="270"/>
    </location>
</feature>
<evidence type="ECO:0008006" key="4">
    <source>
        <dbReference type="Google" id="ProtNLM"/>
    </source>
</evidence>
<evidence type="ECO:0000256" key="1">
    <source>
        <dbReference type="SAM" id="MobiDB-lite"/>
    </source>
</evidence>
<dbReference type="AlphaFoldDB" id="A0A2R5GPZ9"/>
<proteinExistence type="predicted"/>
<feature type="compositionally biased region" description="Acidic residues" evidence="1">
    <location>
        <begin position="390"/>
        <end position="402"/>
    </location>
</feature>
<feature type="compositionally biased region" description="Low complexity" evidence="1">
    <location>
        <begin position="163"/>
        <end position="179"/>
    </location>
</feature>
<reference evidence="2 3" key="1">
    <citation type="submission" date="2017-12" db="EMBL/GenBank/DDBJ databases">
        <title>Sequencing, de novo assembly and annotation of complete genome of a new Thraustochytrid species, strain FCC1311.</title>
        <authorList>
            <person name="Sedici K."/>
            <person name="Godart F."/>
            <person name="Aiese Cigliano R."/>
            <person name="Sanseverino W."/>
            <person name="Barakat M."/>
            <person name="Ortet P."/>
            <person name="Marechal E."/>
            <person name="Cagnac O."/>
            <person name="Amato A."/>
        </authorList>
    </citation>
    <scope>NUCLEOTIDE SEQUENCE [LARGE SCALE GENOMIC DNA]</scope>
</reference>
<protein>
    <recommendedName>
        <fullName evidence="4">PH domain-containing protein</fullName>
    </recommendedName>
</protein>
<evidence type="ECO:0000313" key="2">
    <source>
        <dbReference type="EMBL" id="GBG32379.1"/>
    </source>
</evidence>
<dbReference type="Proteomes" id="UP000241890">
    <property type="component" value="Unassembled WGS sequence"/>
</dbReference>
<name>A0A2R5GPZ9_9STRA</name>
<feature type="compositionally biased region" description="Pro residues" evidence="1">
    <location>
        <begin position="414"/>
        <end position="426"/>
    </location>
</feature>
<feature type="compositionally biased region" description="Low complexity" evidence="1">
    <location>
        <begin position="54"/>
        <end position="65"/>
    </location>
</feature>
<accession>A0A2R5GPZ9</accession>
<feature type="compositionally biased region" description="Polar residues" evidence="1">
    <location>
        <begin position="442"/>
        <end position="452"/>
    </location>
</feature>
<evidence type="ECO:0000313" key="3">
    <source>
        <dbReference type="Proteomes" id="UP000241890"/>
    </source>
</evidence>
<comment type="caution">
    <text evidence="2">The sequence shown here is derived from an EMBL/GenBank/DDBJ whole genome shotgun (WGS) entry which is preliminary data.</text>
</comment>
<feature type="compositionally biased region" description="Polar residues" evidence="1">
    <location>
        <begin position="318"/>
        <end position="339"/>
    </location>
</feature>
<sequence length="735" mass="79669">MGPKSPLSPEATLLQEMMHVANARSNMAAPPPPPPGLEAEMAAPDTLLPPPGMSASVNSSDSTSSETKAMDVPSPPHSPPESESDSEIEGEPSQKTLETPRATLDLSSQPSPLPPDSANTSDEDTADSSRRSSFVSEIGENQNDNVQEEEDIFNVPPPPPLDSASGSRPSSASSQASTPAPSPPSQPSQIEMLSPPSPLDLENLSPAQDQAVSSEEDIPSPPSSPDTFGEYDLSFPTPGMHILPSLREEDEEQVDDDDDDDDDEEEDVDEEKAAVNNQSDPGSDGAEKRDELGSPAGPPESPSESKLNPQDHDREASATRTSSTALEPATRQSTSTNADQGVEALPLSEVETATNRESIAEPPSLDMEVGAPPLPPRALSALTLVLNNNEGDDDDDDDDDGYLDPHTPEDSPPDEPASPRDPPSDPLPEQRLGEQVAVRPASRQQSRVQNPEEQAHPETDSLSSGDMGPPPSHSPPKLGKVWTRCSRLVTQSVASNKEGLRSQRLQMQTQRLAHKAWSSFWDEGDRYNDENALSRARMALLRGEQVEEGKGNEDRENDDEFEAAWRAVARRRSRRAPLEVFGDSGVLSEMQGVQDAMSELLRPLVLGTEVCIRTGGKSQSWERCTMWVNETLENLCWARTEVSSPRRRRLTLLATCSVRLGSVDCINAGGHDSPVKLCAKQYTLRFGKKWQNGDRENKKEDVLAVELAPLEDSPVSKEDWLLALSLAWNLAASRY</sequence>
<organism evidence="2 3">
    <name type="scientific">Hondaea fermentalgiana</name>
    <dbReference type="NCBI Taxonomy" id="2315210"/>
    <lineage>
        <taxon>Eukaryota</taxon>
        <taxon>Sar</taxon>
        <taxon>Stramenopiles</taxon>
        <taxon>Bigyra</taxon>
        <taxon>Labyrinthulomycetes</taxon>
        <taxon>Thraustochytrida</taxon>
        <taxon>Thraustochytriidae</taxon>
        <taxon>Hondaea</taxon>
    </lineage>
</organism>
<feature type="region of interest" description="Disordered" evidence="1">
    <location>
        <begin position="1"/>
        <end position="479"/>
    </location>
</feature>
<dbReference type="EMBL" id="BEYU01000121">
    <property type="protein sequence ID" value="GBG32379.1"/>
    <property type="molecule type" value="Genomic_DNA"/>
</dbReference>
<gene>
    <name evidence="2" type="ORF">FCC1311_086042</name>
</gene>
<keyword evidence="3" id="KW-1185">Reference proteome</keyword>